<keyword evidence="4 5" id="KW-0472">Membrane</keyword>
<protein>
    <submittedName>
        <fullName evidence="6">Integral membrane protein</fullName>
    </submittedName>
</protein>
<dbReference type="PANTHER" id="PTHR10989">
    <property type="entry name" value="ANDROGEN-INDUCED PROTEIN 1-RELATED"/>
    <property type="match status" value="1"/>
</dbReference>
<keyword evidence="7" id="KW-1185">Reference proteome</keyword>
<dbReference type="GO" id="GO:0016020">
    <property type="term" value="C:membrane"/>
    <property type="evidence" value="ECO:0007669"/>
    <property type="project" value="InterPro"/>
</dbReference>
<evidence type="ECO:0000256" key="4">
    <source>
        <dbReference type="ARBA" id="ARBA00023136"/>
    </source>
</evidence>
<accession>A0AA38VQE3</accession>
<feature type="transmembrane region" description="Helical" evidence="5">
    <location>
        <begin position="192"/>
        <end position="213"/>
    </location>
</feature>
<sequence length="233" mass="26261">MAKHSLQRFSSPSRSHSALVHLGGIVAFTVLFRWVHNDDNPKALQFGSHYQYLTMIGLALAYLSMIFGFLADVSLVPAFFDVKNIISVCSAPLEVIITLLFWGIYMIDPALLFPPDRQLPFLINFGLHALPAIMLTLDLLIFSPPWTIKAYGALGLSLVLAFAYWGWVEVCFRYNDEYPYPLFGLLNTQQRVLLFTFSAVLMTGSTMALKWLYGKVNGIEKFEKEAARPAKLD</sequence>
<evidence type="ECO:0000256" key="2">
    <source>
        <dbReference type="ARBA" id="ARBA00022692"/>
    </source>
</evidence>
<dbReference type="Pfam" id="PF04750">
    <property type="entry name" value="Far-17a_AIG1"/>
    <property type="match status" value="1"/>
</dbReference>
<dbReference type="Proteomes" id="UP001174694">
    <property type="component" value="Unassembled WGS sequence"/>
</dbReference>
<dbReference type="GO" id="GO:0012505">
    <property type="term" value="C:endomembrane system"/>
    <property type="evidence" value="ECO:0007669"/>
    <property type="project" value="UniProtKB-SubCell"/>
</dbReference>
<evidence type="ECO:0000256" key="1">
    <source>
        <dbReference type="ARBA" id="ARBA00004127"/>
    </source>
</evidence>
<dbReference type="AlphaFoldDB" id="A0AA38VQE3"/>
<feature type="transmembrane region" description="Helical" evidence="5">
    <location>
        <begin position="50"/>
        <end position="73"/>
    </location>
</feature>
<feature type="transmembrane region" description="Helical" evidence="5">
    <location>
        <begin position="148"/>
        <end position="167"/>
    </location>
</feature>
<comment type="subcellular location">
    <subcellularLocation>
        <location evidence="1">Endomembrane system</location>
        <topology evidence="1">Multi-pass membrane protein</topology>
    </subcellularLocation>
</comment>
<gene>
    <name evidence="6" type="ORF">NKR23_g152</name>
</gene>
<feature type="transmembrane region" description="Helical" evidence="5">
    <location>
        <begin position="18"/>
        <end position="35"/>
    </location>
</feature>
<organism evidence="6 7">
    <name type="scientific">Pleurostoma richardsiae</name>
    <dbReference type="NCBI Taxonomy" id="41990"/>
    <lineage>
        <taxon>Eukaryota</taxon>
        <taxon>Fungi</taxon>
        <taxon>Dikarya</taxon>
        <taxon>Ascomycota</taxon>
        <taxon>Pezizomycotina</taxon>
        <taxon>Sordariomycetes</taxon>
        <taxon>Sordariomycetidae</taxon>
        <taxon>Calosphaeriales</taxon>
        <taxon>Pleurostomataceae</taxon>
        <taxon>Pleurostoma</taxon>
    </lineage>
</organism>
<evidence type="ECO:0000313" key="7">
    <source>
        <dbReference type="Proteomes" id="UP001174694"/>
    </source>
</evidence>
<evidence type="ECO:0000256" key="5">
    <source>
        <dbReference type="SAM" id="Phobius"/>
    </source>
</evidence>
<reference evidence="6" key="1">
    <citation type="submission" date="2022-07" db="EMBL/GenBank/DDBJ databases">
        <title>Fungi with potential for degradation of polypropylene.</title>
        <authorList>
            <person name="Gostincar C."/>
        </authorList>
    </citation>
    <scope>NUCLEOTIDE SEQUENCE</scope>
    <source>
        <strain evidence="6">EXF-13308</strain>
    </source>
</reference>
<feature type="transmembrane region" description="Helical" evidence="5">
    <location>
        <begin position="85"/>
        <end position="107"/>
    </location>
</feature>
<feature type="transmembrane region" description="Helical" evidence="5">
    <location>
        <begin position="119"/>
        <end position="141"/>
    </location>
</feature>
<dbReference type="InterPro" id="IPR006838">
    <property type="entry name" value="ADTRP_AIG1"/>
</dbReference>
<comment type="caution">
    <text evidence="6">The sequence shown here is derived from an EMBL/GenBank/DDBJ whole genome shotgun (WGS) entry which is preliminary data.</text>
</comment>
<keyword evidence="3 5" id="KW-1133">Transmembrane helix</keyword>
<evidence type="ECO:0000313" key="6">
    <source>
        <dbReference type="EMBL" id="KAJ9157191.1"/>
    </source>
</evidence>
<evidence type="ECO:0000256" key="3">
    <source>
        <dbReference type="ARBA" id="ARBA00022989"/>
    </source>
</evidence>
<keyword evidence="2 5" id="KW-0812">Transmembrane</keyword>
<dbReference type="EMBL" id="JANBVO010000001">
    <property type="protein sequence ID" value="KAJ9157191.1"/>
    <property type="molecule type" value="Genomic_DNA"/>
</dbReference>
<dbReference type="PANTHER" id="PTHR10989:SF16">
    <property type="entry name" value="AT02829P-RELATED"/>
    <property type="match status" value="1"/>
</dbReference>
<proteinExistence type="predicted"/>
<name>A0AA38VQE3_9PEZI</name>